<proteinExistence type="predicted"/>
<name>A0AAV6UJ39_9ARAC</name>
<evidence type="ECO:0000313" key="2">
    <source>
        <dbReference type="Proteomes" id="UP000827092"/>
    </source>
</evidence>
<sequence length="107" mass="12468">MVTNGTKLNRRLDCGRPPNRKCIGRFHELARLSKALQFFIRLHSGLPPVEGQTQITTRYVKTRNAFKDRQTRFQDHLGKTNTLCWIQSDQRCTMCQSNNSNIRHVNP</sequence>
<dbReference type="EMBL" id="JAFNEN010000404">
    <property type="protein sequence ID" value="KAG8183789.1"/>
    <property type="molecule type" value="Genomic_DNA"/>
</dbReference>
<accession>A0AAV6UJ39</accession>
<gene>
    <name evidence="1" type="ORF">JTE90_002942</name>
</gene>
<reference evidence="1 2" key="1">
    <citation type="journal article" date="2022" name="Nat. Ecol. Evol.">
        <title>A masculinizing supergene underlies an exaggerated male reproductive morph in a spider.</title>
        <authorList>
            <person name="Hendrickx F."/>
            <person name="De Corte Z."/>
            <person name="Sonet G."/>
            <person name="Van Belleghem S.M."/>
            <person name="Kostlbacher S."/>
            <person name="Vangestel C."/>
        </authorList>
    </citation>
    <scope>NUCLEOTIDE SEQUENCE [LARGE SCALE GENOMIC DNA]</scope>
    <source>
        <strain evidence="1">W744_W776</strain>
    </source>
</reference>
<organism evidence="1 2">
    <name type="scientific">Oedothorax gibbosus</name>
    <dbReference type="NCBI Taxonomy" id="931172"/>
    <lineage>
        <taxon>Eukaryota</taxon>
        <taxon>Metazoa</taxon>
        <taxon>Ecdysozoa</taxon>
        <taxon>Arthropoda</taxon>
        <taxon>Chelicerata</taxon>
        <taxon>Arachnida</taxon>
        <taxon>Araneae</taxon>
        <taxon>Araneomorphae</taxon>
        <taxon>Entelegynae</taxon>
        <taxon>Araneoidea</taxon>
        <taxon>Linyphiidae</taxon>
        <taxon>Erigoninae</taxon>
        <taxon>Oedothorax</taxon>
    </lineage>
</organism>
<dbReference type="Proteomes" id="UP000827092">
    <property type="component" value="Unassembled WGS sequence"/>
</dbReference>
<comment type="caution">
    <text evidence="1">The sequence shown here is derived from an EMBL/GenBank/DDBJ whole genome shotgun (WGS) entry which is preliminary data.</text>
</comment>
<keyword evidence="2" id="KW-1185">Reference proteome</keyword>
<evidence type="ECO:0000313" key="1">
    <source>
        <dbReference type="EMBL" id="KAG8183789.1"/>
    </source>
</evidence>
<dbReference type="AlphaFoldDB" id="A0AAV6UJ39"/>
<protein>
    <submittedName>
        <fullName evidence="1">Uncharacterized protein</fullName>
    </submittedName>
</protein>